<reference evidence="1" key="1">
    <citation type="submission" date="2013-08" db="EMBL/GenBank/DDBJ databases">
        <authorList>
            <person name="Mendez C."/>
            <person name="Richter M."/>
            <person name="Ferrer M."/>
            <person name="Sanchez J."/>
        </authorList>
    </citation>
    <scope>NUCLEOTIDE SEQUENCE</scope>
</reference>
<protein>
    <submittedName>
        <fullName evidence="1">Transcriptional regulator</fullName>
    </submittedName>
</protein>
<sequence length="96" mass="11569">AFLPFYYGLEDALSLRGFWEQETNPVIITPRKVRNGVRQFDSRNYVVRRIDRKMFFGYTFVNYEEFYIPVSDTEKTLIDLIILTLRYQTKSSTHWS</sequence>
<evidence type="ECO:0000313" key="1">
    <source>
        <dbReference type="EMBL" id="EQD66731.1"/>
    </source>
</evidence>
<name>T1B1J9_9ZZZZ</name>
<reference evidence="1" key="2">
    <citation type="journal article" date="2014" name="ISME J.">
        <title>Microbial stratification in low pH oxic and suboxic macroscopic growths along an acid mine drainage.</title>
        <authorList>
            <person name="Mendez-Garcia C."/>
            <person name="Mesa V."/>
            <person name="Sprenger R.R."/>
            <person name="Richter M."/>
            <person name="Diez M.S."/>
            <person name="Solano J."/>
            <person name="Bargiela R."/>
            <person name="Golyshina O.V."/>
            <person name="Manteca A."/>
            <person name="Ramos J.L."/>
            <person name="Gallego J.R."/>
            <person name="Llorente I."/>
            <person name="Martins Dos Santos V.A."/>
            <person name="Jensen O.N."/>
            <person name="Pelaez A.I."/>
            <person name="Sanchez J."/>
            <person name="Ferrer M."/>
        </authorList>
    </citation>
    <scope>NUCLEOTIDE SEQUENCE</scope>
</reference>
<accession>T1B1J9</accession>
<proteinExistence type="predicted"/>
<dbReference type="EMBL" id="AUZZ01000780">
    <property type="protein sequence ID" value="EQD66731.1"/>
    <property type="molecule type" value="Genomic_DNA"/>
</dbReference>
<feature type="non-terminal residue" evidence="1">
    <location>
        <position position="1"/>
    </location>
</feature>
<gene>
    <name evidence="1" type="ORF">B2A_01029</name>
</gene>
<comment type="caution">
    <text evidence="1">The sequence shown here is derived from an EMBL/GenBank/DDBJ whole genome shotgun (WGS) entry which is preliminary data.</text>
</comment>
<organism evidence="1">
    <name type="scientific">mine drainage metagenome</name>
    <dbReference type="NCBI Taxonomy" id="410659"/>
    <lineage>
        <taxon>unclassified sequences</taxon>
        <taxon>metagenomes</taxon>
        <taxon>ecological metagenomes</taxon>
    </lineage>
</organism>
<dbReference type="AlphaFoldDB" id="T1B1J9"/>